<keyword evidence="1 3" id="KW-0547">Nucleotide-binding</keyword>
<sequence length="252" mass="28865">MEKLYIINNLGERELFSLKKITNSLYRAGVPASLAKEIAAIVEEEAYPGITTKEIYRKTQDILIKEYPLGGIRFNLKEAMRKLGPTGFSFEKFIGAIFSDKGFKVKLNQQIPGSCITYEIDFTAQKENLFYIGECKYRNLPGDKVHSGDALINYARFLDIKKGNFFNRFNQENLEIKSLLVTNTKFTDRAVKYSKCVGVEILGWNYPKQKGLEYLIESQRLYPITILPSLRKDLAEAFAAKRIMLVQDLLDT</sequence>
<dbReference type="SUPFAM" id="SSF52980">
    <property type="entry name" value="Restriction endonuclease-like"/>
    <property type="match status" value="1"/>
</dbReference>
<accession>A0A2H9T1A6</accession>
<organism evidence="5 6">
    <name type="scientific">Candidatus Staskawiczbacteria bacterium CG10_big_fil_rev_8_21_14_0_10_38_10</name>
    <dbReference type="NCBI Taxonomy" id="1974891"/>
    <lineage>
        <taxon>Bacteria</taxon>
        <taxon>Candidatus Staskawicziibacteriota</taxon>
    </lineage>
</organism>
<evidence type="ECO:0000313" key="5">
    <source>
        <dbReference type="EMBL" id="PJE69459.1"/>
    </source>
</evidence>
<feature type="domain" description="ATP-cone" evidence="4">
    <location>
        <begin position="4"/>
        <end position="85"/>
    </location>
</feature>
<comment type="caution">
    <text evidence="5">The sequence shown here is derived from an EMBL/GenBank/DDBJ whole genome shotgun (WGS) entry which is preliminary data.</text>
</comment>
<gene>
    <name evidence="5" type="ORF">COU98_01975</name>
</gene>
<dbReference type="GO" id="GO:0005524">
    <property type="term" value="F:ATP binding"/>
    <property type="evidence" value="ECO:0007669"/>
    <property type="project" value="UniProtKB-UniRule"/>
</dbReference>
<dbReference type="EMBL" id="PFEN01000036">
    <property type="protein sequence ID" value="PJE69459.1"/>
    <property type="molecule type" value="Genomic_DNA"/>
</dbReference>
<feature type="non-terminal residue" evidence="5">
    <location>
        <position position="252"/>
    </location>
</feature>
<dbReference type="AlphaFoldDB" id="A0A2H9T1A6"/>
<dbReference type="PROSITE" id="PS51161">
    <property type="entry name" value="ATP_CONE"/>
    <property type="match status" value="1"/>
</dbReference>
<evidence type="ECO:0000259" key="4">
    <source>
        <dbReference type="PROSITE" id="PS51161"/>
    </source>
</evidence>
<keyword evidence="2 3" id="KW-0067">ATP-binding</keyword>
<dbReference type="GO" id="GO:0003676">
    <property type="term" value="F:nucleic acid binding"/>
    <property type="evidence" value="ECO:0007669"/>
    <property type="project" value="InterPro"/>
</dbReference>
<dbReference type="InterPro" id="IPR011335">
    <property type="entry name" value="Restrct_endonuc-II-like"/>
</dbReference>
<reference evidence="6" key="1">
    <citation type="submission" date="2017-09" db="EMBL/GenBank/DDBJ databases">
        <title>Depth-based differentiation of microbial function through sediment-hosted aquifers and enrichment of novel symbionts in the deep terrestrial subsurface.</title>
        <authorList>
            <person name="Probst A.J."/>
            <person name="Ladd B."/>
            <person name="Jarett J.K."/>
            <person name="Geller-Mcgrath D.E."/>
            <person name="Sieber C.M.K."/>
            <person name="Emerson J.B."/>
            <person name="Anantharaman K."/>
            <person name="Thomas B.C."/>
            <person name="Malmstrom R."/>
            <person name="Stieglmeier M."/>
            <person name="Klingl A."/>
            <person name="Woyke T."/>
            <person name="Ryan C.M."/>
            <person name="Banfield J.F."/>
        </authorList>
    </citation>
    <scope>NUCLEOTIDE SEQUENCE [LARGE SCALE GENOMIC DNA]</scope>
</reference>
<dbReference type="InterPro" id="IPR005144">
    <property type="entry name" value="ATP-cone_dom"/>
</dbReference>
<evidence type="ECO:0000256" key="2">
    <source>
        <dbReference type="ARBA" id="ARBA00022840"/>
    </source>
</evidence>
<dbReference type="Proteomes" id="UP000236946">
    <property type="component" value="Unassembled WGS sequence"/>
</dbReference>
<dbReference type="Gene3D" id="3.40.1350.10">
    <property type="match status" value="1"/>
</dbReference>
<name>A0A2H9T1A6_9BACT</name>
<evidence type="ECO:0000256" key="1">
    <source>
        <dbReference type="ARBA" id="ARBA00022741"/>
    </source>
</evidence>
<dbReference type="InterPro" id="IPR011856">
    <property type="entry name" value="tRNA_endonuc-like_dom_sf"/>
</dbReference>
<evidence type="ECO:0000313" key="6">
    <source>
        <dbReference type="Proteomes" id="UP000236946"/>
    </source>
</evidence>
<proteinExistence type="predicted"/>
<evidence type="ECO:0000256" key="3">
    <source>
        <dbReference type="PROSITE-ProRule" id="PRU00492"/>
    </source>
</evidence>
<protein>
    <recommendedName>
        <fullName evidence="4">ATP-cone domain-containing protein</fullName>
    </recommendedName>
</protein>